<organism evidence="2 3">
    <name type="scientific">Puccinia coronata f. sp. avenae</name>
    <dbReference type="NCBI Taxonomy" id="200324"/>
    <lineage>
        <taxon>Eukaryota</taxon>
        <taxon>Fungi</taxon>
        <taxon>Dikarya</taxon>
        <taxon>Basidiomycota</taxon>
        <taxon>Pucciniomycotina</taxon>
        <taxon>Pucciniomycetes</taxon>
        <taxon>Pucciniales</taxon>
        <taxon>Pucciniaceae</taxon>
        <taxon>Puccinia</taxon>
    </lineage>
</organism>
<gene>
    <name evidence="2" type="ORF">PCANC_12884</name>
</gene>
<comment type="caution">
    <text evidence="2">The sequence shown here is derived from an EMBL/GenBank/DDBJ whole genome shotgun (WGS) entry which is preliminary data.</text>
</comment>
<sequence length="178" mass="19478">MYIVFYSAFSCQNLPQGTRSGQPYANPAPPATKLPTTPQSLKHTTSFPPFVAINTPLPDHLEMSAGKSTAPGKGDAARAPQFVSLDQLAALFQALNRLVPKEEKTSDELRTDRAIALAHTLSKYQKLGKAIEPQLAEDGVNWLDWDAAITATITREFEFKGYLVTNKPDPNHDRAALT</sequence>
<proteinExistence type="predicted"/>
<feature type="region of interest" description="Disordered" evidence="1">
    <location>
        <begin position="20"/>
        <end position="41"/>
    </location>
</feature>
<name>A0A2N5VE52_9BASI</name>
<keyword evidence="3" id="KW-1185">Reference proteome</keyword>
<evidence type="ECO:0000313" key="3">
    <source>
        <dbReference type="Proteomes" id="UP000235388"/>
    </source>
</evidence>
<dbReference type="AlphaFoldDB" id="A0A2N5VE52"/>
<reference evidence="2 3" key="1">
    <citation type="submission" date="2017-11" db="EMBL/GenBank/DDBJ databases">
        <title>De novo assembly and phasing of dikaryotic genomes from two isolates of Puccinia coronata f. sp. avenae, the causal agent of oat crown rust.</title>
        <authorList>
            <person name="Miller M.E."/>
            <person name="Zhang Y."/>
            <person name="Omidvar V."/>
            <person name="Sperschneider J."/>
            <person name="Schwessinger B."/>
            <person name="Raley C."/>
            <person name="Palmer J.M."/>
            <person name="Garnica D."/>
            <person name="Upadhyaya N."/>
            <person name="Rathjen J."/>
            <person name="Taylor J.M."/>
            <person name="Park R.F."/>
            <person name="Dodds P.N."/>
            <person name="Hirsch C.D."/>
            <person name="Kianian S.F."/>
            <person name="Figueroa M."/>
        </authorList>
    </citation>
    <scope>NUCLEOTIDE SEQUENCE [LARGE SCALE GENOMIC DNA]</scope>
    <source>
        <strain evidence="2">12NC29</strain>
    </source>
</reference>
<protein>
    <submittedName>
        <fullName evidence="2">Uncharacterized protein</fullName>
    </submittedName>
</protein>
<evidence type="ECO:0000313" key="2">
    <source>
        <dbReference type="EMBL" id="PLW48275.1"/>
    </source>
</evidence>
<dbReference type="EMBL" id="PGCJ01000104">
    <property type="protein sequence ID" value="PLW48275.1"/>
    <property type="molecule type" value="Genomic_DNA"/>
</dbReference>
<evidence type="ECO:0000256" key="1">
    <source>
        <dbReference type="SAM" id="MobiDB-lite"/>
    </source>
</evidence>
<dbReference type="Proteomes" id="UP000235388">
    <property type="component" value="Unassembled WGS sequence"/>
</dbReference>
<accession>A0A2N5VE52</accession>